<organism evidence="5 6">
    <name type="scientific">Desulfatibacillum alkenivorans DSM 16219</name>
    <dbReference type="NCBI Taxonomy" id="1121393"/>
    <lineage>
        <taxon>Bacteria</taxon>
        <taxon>Pseudomonadati</taxon>
        <taxon>Thermodesulfobacteriota</taxon>
        <taxon>Desulfobacteria</taxon>
        <taxon>Desulfobacterales</taxon>
        <taxon>Desulfatibacillaceae</taxon>
        <taxon>Desulfatibacillum</taxon>
    </lineage>
</organism>
<dbReference type="STRING" id="1121393.SAMN02745216_03074"/>
<keyword evidence="3" id="KW-0812">Transmembrane</keyword>
<evidence type="ECO:0000256" key="2">
    <source>
        <dbReference type="SAM" id="MobiDB-lite"/>
    </source>
</evidence>
<feature type="transmembrane region" description="Helical" evidence="3">
    <location>
        <begin position="83"/>
        <end position="104"/>
    </location>
</feature>
<dbReference type="Gene3D" id="3.10.350.10">
    <property type="entry name" value="LysM domain"/>
    <property type="match status" value="1"/>
</dbReference>
<dbReference type="SMART" id="SM00257">
    <property type="entry name" value="LysM"/>
    <property type="match status" value="1"/>
</dbReference>
<sequence length="247" mass="27606">MGDSKRRRQSTNRVAKNKGEHMSEQEQQHMDDQFKAKSPEEQFMEAEPVESGFSNPGFTEEAKTEDEWEEDESFLEDSTGRQMLYWIGGAVGVLVIIAVLFFFLGGGSEPTGDYSGVSKQVKDIESRLTKLESNLAAWNIKLDRIDQNAQTAVEESMKLSAKIEEIRRQASSRPAPAVSRPAPAPAPAPTRTAAPAKSADRKYHVVQAGDTLYSIHKRYGVSLDTLRKLNNLKEHEPIYSGDKIYVE</sequence>
<keyword evidence="1" id="KW-0175">Coiled coil</keyword>
<reference evidence="6" key="1">
    <citation type="submission" date="2016-11" db="EMBL/GenBank/DDBJ databases">
        <authorList>
            <person name="Varghese N."/>
            <person name="Submissions S."/>
        </authorList>
    </citation>
    <scope>NUCLEOTIDE SEQUENCE [LARGE SCALE GENOMIC DNA]</scope>
    <source>
        <strain evidence="6">DSM 16219</strain>
    </source>
</reference>
<dbReference type="CDD" id="cd00118">
    <property type="entry name" value="LysM"/>
    <property type="match status" value="1"/>
</dbReference>
<keyword evidence="6" id="KW-1185">Reference proteome</keyword>
<name>A0A1M6QM36_9BACT</name>
<evidence type="ECO:0000256" key="1">
    <source>
        <dbReference type="SAM" id="Coils"/>
    </source>
</evidence>
<evidence type="ECO:0000259" key="4">
    <source>
        <dbReference type="PROSITE" id="PS51782"/>
    </source>
</evidence>
<dbReference type="EMBL" id="FQZU01000020">
    <property type="protein sequence ID" value="SHK21286.1"/>
    <property type="molecule type" value="Genomic_DNA"/>
</dbReference>
<dbReference type="PROSITE" id="PS51782">
    <property type="entry name" value="LYSM"/>
    <property type="match status" value="1"/>
</dbReference>
<feature type="region of interest" description="Disordered" evidence="2">
    <location>
        <begin position="1"/>
        <end position="74"/>
    </location>
</feature>
<keyword evidence="3" id="KW-1133">Transmembrane helix</keyword>
<dbReference type="SUPFAM" id="SSF54106">
    <property type="entry name" value="LysM domain"/>
    <property type="match status" value="1"/>
</dbReference>
<feature type="coiled-coil region" evidence="1">
    <location>
        <begin position="114"/>
        <end position="169"/>
    </location>
</feature>
<accession>A0A1M6QM36</accession>
<dbReference type="OrthoDB" id="5418483at2"/>
<gene>
    <name evidence="5" type="ORF">SAMN02745216_03074</name>
</gene>
<dbReference type="PANTHER" id="PTHR33734">
    <property type="entry name" value="LYSM DOMAIN-CONTAINING GPI-ANCHORED PROTEIN 2"/>
    <property type="match status" value="1"/>
</dbReference>
<feature type="compositionally biased region" description="Acidic residues" evidence="2">
    <location>
        <begin position="63"/>
        <end position="74"/>
    </location>
</feature>
<evidence type="ECO:0000313" key="6">
    <source>
        <dbReference type="Proteomes" id="UP000183994"/>
    </source>
</evidence>
<feature type="region of interest" description="Disordered" evidence="2">
    <location>
        <begin position="169"/>
        <end position="202"/>
    </location>
</feature>
<feature type="compositionally biased region" description="Basic and acidic residues" evidence="2">
    <location>
        <begin position="17"/>
        <end position="40"/>
    </location>
</feature>
<feature type="domain" description="LysM" evidence="4">
    <location>
        <begin position="202"/>
        <end position="246"/>
    </location>
</feature>
<dbReference type="AlphaFoldDB" id="A0A1M6QM36"/>
<dbReference type="InterPro" id="IPR036779">
    <property type="entry name" value="LysM_dom_sf"/>
</dbReference>
<feature type="compositionally biased region" description="Low complexity" evidence="2">
    <location>
        <begin position="169"/>
        <end position="181"/>
    </location>
</feature>
<dbReference type="Pfam" id="PF01476">
    <property type="entry name" value="LysM"/>
    <property type="match status" value="1"/>
</dbReference>
<dbReference type="PANTHER" id="PTHR33734:SF22">
    <property type="entry name" value="MEMBRANE-BOUND LYTIC MUREIN TRANSGLYCOSYLASE D"/>
    <property type="match status" value="1"/>
</dbReference>
<dbReference type="InterPro" id="IPR018392">
    <property type="entry name" value="LysM"/>
</dbReference>
<proteinExistence type="predicted"/>
<evidence type="ECO:0000313" key="5">
    <source>
        <dbReference type="EMBL" id="SHK21286.1"/>
    </source>
</evidence>
<evidence type="ECO:0000256" key="3">
    <source>
        <dbReference type="SAM" id="Phobius"/>
    </source>
</evidence>
<protein>
    <submittedName>
        <fullName evidence="5">LysM domain-containing protein</fullName>
    </submittedName>
</protein>
<keyword evidence="3" id="KW-0472">Membrane</keyword>
<feature type="compositionally biased region" description="Basic residues" evidence="2">
    <location>
        <begin position="1"/>
        <end position="10"/>
    </location>
</feature>
<dbReference type="Proteomes" id="UP000183994">
    <property type="component" value="Unassembled WGS sequence"/>
</dbReference>